<dbReference type="PANTHER" id="PTHR36974">
    <property type="entry name" value="MEMBRANE PROTEIN-RELATED"/>
    <property type="match status" value="1"/>
</dbReference>
<dbReference type="EMBL" id="BDSP01000137">
    <property type="protein sequence ID" value="GAX19556.1"/>
    <property type="molecule type" value="Genomic_DNA"/>
</dbReference>
<name>A0A1Z5K0D9_FISSO</name>
<feature type="transmembrane region" description="Helical" evidence="1">
    <location>
        <begin position="195"/>
        <end position="212"/>
    </location>
</feature>
<evidence type="ECO:0000256" key="2">
    <source>
        <dbReference type="SAM" id="SignalP"/>
    </source>
</evidence>
<protein>
    <submittedName>
        <fullName evidence="3">Uncharacterized protein</fullName>
    </submittedName>
</protein>
<accession>A0A1Z5K0D9</accession>
<keyword evidence="1" id="KW-1133">Transmembrane helix</keyword>
<keyword evidence="4" id="KW-1185">Reference proteome</keyword>
<feature type="chain" id="PRO_5013187676" evidence="2">
    <location>
        <begin position="19"/>
        <end position="251"/>
    </location>
</feature>
<reference evidence="3 4" key="1">
    <citation type="journal article" date="2015" name="Plant Cell">
        <title>Oil accumulation by the oleaginous diatom Fistulifera solaris as revealed by the genome and transcriptome.</title>
        <authorList>
            <person name="Tanaka T."/>
            <person name="Maeda Y."/>
            <person name="Veluchamy A."/>
            <person name="Tanaka M."/>
            <person name="Abida H."/>
            <person name="Marechal E."/>
            <person name="Bowler C."/>
            <person name="Muto M."/>
            <person name="Sunaga Y."/>
            <person name="Tanaka M."/>
            <person name="Yoshino T."/>
            <person name="Taniguchi T."/>
            <person name="Fukuda Y."/>
            <person name="Nemoto M."/>
            <person name="Matsumoto M."/>
            <person name="Wong P.S."/>
            <person name="Aburatani S."/>
            <person name="Fujibuchi W."/>
        </authorList>
    </citation>
    <scope>NUCLEOTIDE SEQUENCE [LARGE SCALE GENOMIC DNA]</scope>
    <source>
        <strain evidence="3 4">JPCC DA0580</strain>
    </source>
</reference>
<comment type="caution">
    <text evidence="3">The sequence shown here is derived from an EMBL/GenBank/DDBJ whole genome shotgun (WGS) entry which is preliminary data.</text>
</comment>
<feature type="signal peptide" evidence="2">
    <location>
        <begin position="1"/>
        <end position="18"/>
    </location>
</feature>
<feature type="transmembrane region" description="Helical" evidence="1">
    <location>
        <begin position="168"/>
        <end position="188"/>
    </location>
</feature>
<gene>
    <name evidence="3" type="ORF">FisN_19Hh134</name>
</gene>
<feature type="transmembrane region" description="Helical" evidence="1">
    <location>
        <begin position="112"/>
        <end position="130"/>
    </location>
</feature>
<feature type="transmembrane region" description="Helical" evidence="1">
    <location>
        <begin position="72"/>
        <end position="92"/>
    </location>
</feature>
<keyword evidence="2" id="KW-0732">Signal</keyword>
<dbReference type="InParanoid" id="A0A1Z5K0D9"/>
<evidence type="ECO:0000313" key="4">
    <source>
        <dbReference type="Proteomes" id="UP000198406"/>
    </source>
</evidence>
<dbReference type="OrthoDB" id="533393at2759"/>
<proteinExistence type="predicted"/>
<keyword evidence="1" id="KW-0812">Transmembrane</keyword>
<dbReference type="Proteomes" id="UP000198406">
    <property type="component" value="Unassembled WGS sequence"/>
</dbReference>
<evidence type="ECO:0000313" key="3">
    <source>
        <dbReference type="EMBL" id="GAX19556.1"/>
    </source>
</evidence>
<keyword evidence="1" id="KW-0472">Membrane</keyword>
<organism evidence="3 4">
    <name type="scientific">Fistulifera solaris</name>
    <name type="common">Oleaginous diatom</name>
    <dbReference type="NCBI Taxonomy" id="1519565"/>
    <lineage>
        <taxon>Eukaryota</taxon>
        <taxon>Sar</taxon>
        <taxon>Stramenopiles</taxon>
        <taxon>Ochrophyta</taxon>
        <taxon>Bacillariophyta</taxon>
        <taxon>Bacillariophyceae</taxon>
        <taxon>Bacillariophycidae</taxon>
        <taxon>Naviculales</taxon>
        <taxon>Naviculaceae</taxon>
        <taxon>Fistulifera</taxon>
    </lineage>
</organism>
<evidence type="ECO:0000256" key="1">
    <source>
        <dbReference type="SAM" id="Phobius"/>
    </source>
</evidence>
<dbReference type="PANTHER" id="PTHR36974:SF1">
    <property type="entry name" value="DOXX FAMILY MEMBRANE PROTEIN"/>
    <property type="match status" value="1"/>
</dbReference>
<feature type="transmembrane region" description="Helical" evidence="1">
    <location>
        <begin position="232"/>
        <end position="250"/>
    </location>
</feature>
<sequence length="251" mass="27297">MKLSLWLTLSLLFLDSNAFVMRARKPLASLSTDSGRLHAKMQEKELQTEPLLTQRPDPSILLSSKDDNTQRLGFFVIFASVLLGTAGFVQVLNGLESILPTGWFATWRNYTWPIPLGLIYSVAGVAHFTMKNSFAAIVPPLGTWGGLWIVPAPFSEKLGLSYADYHTYWSGVAEIGCGVMLIAGGVGVLPVQIPAFLLFCLTTAVTPANIYMATHDVQMPGAPAVPYPSGHLIRGAAQCVLLGLFWKLAFQ</sequence>
<dbReference type="AlphaFoldDB" id="A0A1Z5K0D9"/>